<dbReference type="EMBL" id="NHNI01000002">
    <property type="protein sequence ID" value="OZY85059.1"/>
    <property type="molecule type" value="Genomic_DNA"/>
</dbReference>
<comment type="subcellular location">
    <subcellularLocation>
        <location evidence="1">Cytoplasm</location>
        <location evidence="1">Cytosol</location>
    </subcellularLocation>
</comment>
<keyword evidence="7" id="KW-1185">Reference proteome</keyword>
<dbReference type="RefSeq" id="WP_078042800.1">
    <property type="nucleotide sequence ID" value="NZ_NHNI01000002.1"/>
</dbReference>
<keyword evidence="4" id="KW-0143">Chaperone</keyword>
<dbReference type="Proteomes" id="UP000216101">
    <property type="component" value="Unassembled WGS sequence"/>
</dbReference>
<dbReference type="Gene3D" id="1.20.58.380">
    <property type="entry name" value="Flagellar protein flit"/>
    <property type="match status" value="1"/>
</dbReference>
<evidence type="ECO:0000256" key="5">
    <source>
        <dbReference type="ARBA" id="ARBA00093797"/>
    </source>
</evidence>
<proteinExistence type="predicted"/>
<comment type="caution">
    <text evidence="6">The sequence shown here is derived from an EMBL/GenBank/DDBJ whole genome shotgun (WGS) entry which is preliminary data.</text>
</comment>
<organism evidence="6 7">
    <name type="scientific">Cellvibrio mixtus</name>
    <dbReference type="NCBI Taxonomy" id="39650"/>
    <lineage>
        <taxon>Bacteria</taxon>
        <taxon>Pseudomonadati</taxon>
        <taxon>Pseudomonadota</taxon>
        <taxon>Gammaproteobacteria</taxon>
        <taxon>Cellvibrionales</taxon>
        <taxon>Cellvibrionaceae</taxon>
        <taxon>Cellvibrio</taxon>
    </lineage>
</organism>
<dbReference type="InterPro" id="IPR008622">
    <property type="entry name" value="FliT"/>
</dbReference>
<accession>A0A266Q6V0</accession>
<dbReference type="AlphaFoldDB" id="A0A266Q6V0"/>
<protein>
    <recommendedName>
        <fullName evidence="5">Flagellar protein FliT</fullName>
    </recommendedName>
</protein>
<gene>
    <name evidence="6" type="ORF">CBP51_18110</name>
</gene>
<evidence type="ECO:0000256" key="3">
    <source>
        <dbReference type="ARBA" id="ARBA00022795"/>
    </source>
</evidence>
<evidence type="ECO:0000313" key="6">
    <source>
        <dbReference type="EMBL" id="OZY85059.1"/>
    </source>
</evidence>
<dbReference type="STRING" id="1209072.GCA_000766945_00678"/>
<evidence type="ECO:0000256" key="1">
    <source>
        <dbReference type="ARBA" id="ARBA00004514"/>
    </source>
</evidence>
<dbReference type="Pfam" id="PF05400">
    <property type="entry name" value="FliT"/>
    <property type="match status" value="1"/>
</dbReference>
<sequence length="108" mass="11989">MDIETLLDPLSRALSQSQALLSLAEVGDWDSFETLVQQRQQGLLSINDAEYLQSLAQADLEAQAAHMIEEIQAINKRLSELAEISRDKVASDLRQSTKAMKAIDAYGR</sequence>
<dbReference type="GO" id="GO:0044781">
    <property type="term" value="P:bacterial-type flagellum organization"/>
    <property type="evidence" value="ECO:0007669"/>
    <property type="project" value="UniProtKB-KW"/>
</dbReference>
<evidence type="ECO:0000256" key="2">
    <source>
        <dbReference type="ARBA" id="ARBA00022490"/>
    </source>
</evidence>
<reference evidence="7" key="1">
    <citation type="submission" date="2017-05" db="EMBL/GenBank/DDBJ databases">
        <authorList>
            <person name="Barney B.M."/>
        </authorList>
    </citation>
    <scope>NUCLEOTIDE SEQUENCE [LARGE SCALE GENOMIC DNA]</scope>
    <source>
        <strain evidence="7">PSBB022</strain>
    </source>
</reference>
<evidence type="ECO:0000313" key="7">
    <source>
        <dbReference type="Proteomes" id="UP000216101"/>
    </source>
</evidence>
<name>A0A266Q6V0_9GAMM</name>
<keyword evidence="2" id="KW-0963">Cytoplasm</keyword>
<evidence type="ECO:0000256" key="4">
    <source>
        <dbReference type="ARBA" id="ARBA00023186"/>
    </source>
</evidence>
<keyword evidence="3" id="KW-1005">Bacterial flagellum biogenesis</keyword>